<accession>A0A5C7I3H4</accession>
<dbReference type="EMBL" id="VAHF01000004">
    <property type="protein sequence ID" value="TXG62992.1"/>
    <property type="molecule type" value="Genomic_DNA"/>
</dbReference>
<feature type="compositionally biased region" description="Polar residues" evidence="1">
    <location>
        <begin position="585"/>
        <end position="597"/>
    </location>
</feature>
<dbReference type="FunFam" id="1.10.510.10:FF:000778">
    <property type="entry name" value="Kinase family protein"/>
    <property type="match status" value="1"/>
</dbReference>
<evidence type="ECO:0000313" key="4">
    <source>
        <dbReference type="Proteomes" id="UP000323000"/>
    </source>
</evidence>
<comment type="caution">
    <text evidence="3">The sequence shown here is derived from an EMBL/GenBank/DDBJ whole genome shotgun (WGS) entry which is preliminary data.</text>
</comment>
<dbReference type="PROSITE" id="PS50011">
    <property type="entry name" value="PROTEIN_KINASE_DOM"/>
    <property type="match status" value="1"/>
</dbReference>
<dbReference type="Gene3D" id="1.10.510.10">
    <property type="entry name" value="Transferase(Phosphotransferase) domain 1"/>
    <property type="match status" value="1"/>
</dbReference>
<dbReference type="Pfam" id="PF07714">
    <property type="entry name" value="PK_Tyr_Ser-Thr"/>
    <property type="match status" value="1"/>
</dbReference>
<dbReference type="PANTHER" id="PTHR23257:SF969">
    <property type="entry name" value="INTEGRIN-LINKED PROTEIN KINASE"/>
    <property type="match status" value="1"/>
</dbReference>
<sequence length="695" mass="80304">MEQLGRIGKVLGSLKALMVFRDNIQINQRQCCLLLDIFSLAYDSIAEEMRHNLRFEERHIKWKVLEQPLRELHRIFREGEAYIRQSLETKDWWAKAITLYQNTDCVELYIHNLLSCIPVVIEAIEIAAESSGWDHDEMQKKRLVYSNKYQKEWKDHKVFQWKFAKQYLVTPDLSNRIDTVWQEDRWILLNKIQQKKMSGSTKQERQLVELLFKTINGSEPLCGRLLPSKILVKSEDYQVRRRLGSGSQYKEILWLGESFALRHFFGDIEPIFPQVSSLLSLSHPNIMHFLCGFADDERKECFLVMELMNRDLFSYIKEICGPRKRIPFSLPVAVDLMLQIARGMEYLHSKKIYHGDLSPSNILVKSRSTSTEGYLHAKVSGFGLSSVKNFTQRSPSSPNGTLSFIWHAPEVLEEQEQTGSAENTKYREKSDVYSFGMVCFELLTGKVPFEDAHLQGDKMSRNIRAGERPLFPFHAPKYVTNLTKRCWHADPNQRPSFTSICRILRYIKRFLLLSPDYNIQPDPPMPQMEYCEIESRLSKEFASWETPNLLLPISEIPFQMFVYRIVEKEKTCGGSMKDMSESGSDRASVSGDENVTTPDEPFPPVTPVTEKKRLPSPETMTKRLSMLKKSSEGKANKSGTPKGRSVRPPQIIPCGRSLRMNSESQLMAMMSPRMSPRLRRSSSGHMSDSELSSRH</sequence>
<gene>
    <name evidence="3" type="ORF">EZV62_009986</name>
</gene>
<dbReference type="PROSITE" id="PS00109">
    <property type="entry name" value="PROTEIN_KINASE_TYR"/>
    <property type="match status" value="1"/>
</dbReference>
<dbReference type="InterPro" id="IPR010632">
    <property type="entry name" value="DUF1221"/>
</dbReference>
<name>A0A5C7I3H4_9ROSI</name>
<feature type="domain" description="Protein kinase" evidence="2">
    <location>
        <begin position="237"/>
        <end position="511"/>
    </location>
</feature>
<dbReference type="SUPFAM" id="SSF56112">
    <property type="entry name" value="Protein kinase-like (PK-like)"/>
    <property type="match status" value="1"/>
</dbReference>
<dbReference type="PANTHER" id="PTHR23257">
    <property type="entry name" value="SERINE-THREONINE PROTEIN KINASE"/>
    <property type="match status" value="1"/>
</dbReference>
<evidence type="ECO:0000256" key="1">
    <source>
        <dbReference type="SAM" id="MobiDB-lite"/>
    </source>
</evidence>
<proteinExistence type="predicted"/>
<protein>
    <recommendedName>
        <fullName evidence="2">Protein kinase domain-containing protein</fullName>
    </recommendedName>
</protein>
<dbReference type="InterPro" id="IPR050167">
    <property type="entry name" value="Ser_Thr_protein_kinase"/>
</dbReference>
<feature type="compositionally biased region" description="Low complexity" evidence="1">
    <location>
        <begin position="666"/>
        <end position="675"/>
    </location>
</feature>
<evidence type="ECO:0000313" key="3">
    <source>
        <dbReference type="EMBL" id="TXG62992.1"/>
    </source>
</evidence>
<dbReference type="InterPro" id="IPR011009">
    <property type="entry name" value="Kinase-like_dom_sf"/>
</dbReference>
<dbReference type="InterPro" id="IPR001245">
    <property type="entry name" value="Ser-Thr/Tyr_kinase_cat_dom"/>
</dbReference>
<dbReference type="GO" id="GO:0005524">
    <property type="term" value="F:ATP binding"/>
    <property type="evidence" value="ECO:0007669"/>
    <property type="project" value="InterPro"/>
</dbReference>
<dbReference type="GO" id="GO:0005737">
    <property type="term" value="C:cytoplasm"/>
    <property type="evidence" value="ECO:0007669"/>
    <property type="project" value="TreeGrafter"/>
</dbReference>
<keyword evidence="4" id="KW-1185">Reference proteome</keyword>
<dbReference type="Pfam" id="PF06760">
    <property type="entry name" value="DUF1221"/>
    <property type="match status" value="1"/>
</dbReference>
<dbReference type="OrthoDB" id="4062651at2759"/>
<dbReference type="Proteomes" id="UP000323000">
    <property type="component" value="Chromosome 4"/>
</dbReference>
<feature type="region of interest" description="Disordered" evidence="1">
    <location>
        <begin position="573"/>
        <end position="695"/>
    </location>
</feature>
<organism evidence="3 4">
    <name type="scientific">Acer yangbiense</name>
    <dbReference type="NCBI Taxonomy" id="1000413"/>
    <lineage>
        <taxon>Eukaryota</taxon>
        <taxon>Viridiplantae</taxon>
        <taxon>Streptophyta</taxon>
        <taxon>Embryophyta</taxon>
        <taxon>Tracheophyta</taxon>
        <taxon>Spermatophyta</taxon>
        <taxon>Magnoliopsida</taxon>
        <taxon>eudicotyledons</taxon>
        <taxon>Gunneridae</taxon>
        <taxon>Pentapetalae</taxon>
        <taxon>rosids</taxon>
        <taxon>malvids</taxon>
        <taxon>Sapindales</taxon>
        <taxon>Sapindaceae</taxon>
        <taxon>Hippocastanoideae</taxon>
        <taxon>Acereae</taxon>
        <taxon>Acer</taxon>
    </lineage>
</organism>
<dbReference type="AlphaFoldDB" id="A0A5C7I3H4"/>
<dbReference type="GO" id="GO:0004672">
    <property type="term" value="F:protein kinase activity"/>
    <property type="evidence" value="ECO:0007669"/>
    <property type="project" value="InterPro"/>
</dbReference>
<dbReference type="InterPro" id="IPR000719">
    <property type="entry name" value="Prot_kinase_dom"/>
</dbReference>
<evidence type="ECO:0000259" key="2">
    <source>
        <dbReference type="PROSITE" id="PS50011"/>
    </source>
</evidence>
<dbReference type="InterPro" id="IPR008266">
    <property type="entry name" value="Tyr_kinase_AS"/>
</dbReference>
<dbReference type="GO" id="GO:0007165">
    <property type="term" value="P:signal transduction"/>
    <property type="evidence" value="ECO:0007669"/>
    <property type="project" value="TreeGrafter"/>
</dbReference>
<reference evidence="4" key="1">
    <citation type="journal article" date="2019" name="Gigascience">
        <title>De novo genome assembly of the endangered Acer yangbiense, a plant species with extremely small populations endemic to Yunnan Province, China.</title>
        <authorList>
            <person name="Yang J."/>
            <person name="Wariss H.M."/>
            <person name="Tao L."/>
            <person name="Zhang R."/>
            <person name="Yun Q."/>
            <person name="Hollingsworth P."/>
            <person name="Dao Z."/>
            <person name="Luo G."/>
            <person name="Guo H."/>
            <person name="Ma Y."/>
            <person name="Sun W."/>
        </authorList>
    </citation>
    <scope>NUCLEOTIDE SEQUENCE [LARGE SCALE GENOMIC DNA]</scope>
    <source>
        <strain evidence="4">cv. Malutang</strain>
    </source>
</reference>